<accession>A0ABQ2IIK6</accession>
<dbReference type="RefSeq" id="WP_189158381.1">
    <property type="nucleotide sequence ID" value="NZ_BMNC01000011.1"/>
</dbReference>
<evidence type="ECO:0000313" key="3">
    <source>
        <dbReference type="Proteomes" id="UP000597656"/>
    </source>
</evidence>
<comment type="caution">
    <text evidence="2">The sequence shown here is derived from an EMBL/GenBank/DDBJ whole genome shotgun (WGS) entry which is preliminary data.</text>
</comment>
<protein>
    <submittedName>
        <fullName evidence="2">HNH endonuclease</fullName>
    </submittedName>
</protein>
<dbReference type="PROSITE" id="PS51257">
    <property type="entry name" value="PROKAR_LIPOPROTEIN"/>
    <property type="match status" value="1"/>
</dbReference>
<dbReference type="Pfam" id="PF13391">
    <property type="entry name" value="HNH_2"/>
    <property type="match status" value="1"/>
</dbReference>
<keyword evidence="2" id="KW-0378">Hydrolase</keyword>
<organism evidence="2 3">
    <name type="scientific">Lentzea pudingi</name>
    <dbReference type="NCBI Taxonomy" id="1789439"/>
    <lineage>
        <taxon>Bacteria</taxon>
        <taxon>Bacillati</taxon>
        <taxon>Actinomycetota</taxon>
        <taxon>Actinomycetes</taxon>
        <taxon>Pseudonocardiales</taxon>
        <taxon>Pseudonocardiaceae</taxon>
        <taxon>Lentzea</taxon>
    </lineage>
</organism>
<evidence type="ECO:0000259" key="1">
    <source>
        <dbReference type="Pfam" id="PF13391"/>
    </source>
</evidence>
<dbReference type="InterPro" id="IPR003615">
    <property type="entry name" value="HNH_nuc"/>
</dbReference>
<reference evidence="3" key="1">
    <citation type="journal article" date="2019" name="Int. J. Syst. Evol. Microbiol.">
        <title>The Global Catalogue of Microorganisms (GCM) 10K type strain sequencing project: providing services to taxonomists for standard genome sequencing and annotation.</title>
        <authorList>
            <consortium name="The Broad Institute Genomics Platform"/>
            <consortium name="The Broad Institute Genome Sequencing Center for Infectious Disease"/>
            <person name="Wu L."/>
            <person name="Ma J."/>
        </authorList>
    </citation>
    <scope>NUCLEOTIDE SEQUENCE [LARGE SCALE GENOMIC DNA]</scope>
    <source>
        <strain evidence="3">CGMCC 4.7319</strain>
    </source>
</reference>
<evidence type="ECO:0000313" key="2">
    <source>
        <dbReference type="EMBL" id="GGN13061.1"/>
    </source>
</evidence>
<dbReference type="GO" id="GO:0004519">
    <property type="term" value="F:endonuclease activity"/>
    <property type="evidence" value="ECO:0007669"/>
    <property type="project" value="UniProtKB-KW"/>
</dbReference>
<dbReference type="Proteomes" id="UP000597656">
    <property type="component" value="Unassembled WGS sequence"/>
</dbReference>
<gene>
    <name evidence="2" type="ORF">GCM10011609_61820</name>
</gene>
<proteinExistence type="predicted"/>
<sequence length="117" mass="13049">MVRNGQSGFRENLIRRYGHVCAVTGSCPVEVLQAAHLRGFAEHETHNLTEGVLLRADVHLLFDRHLLTVDPTTWRVVLAPSLSGYDAYEPLEGVRFADGPSEQAVRDHFVAVTAKWV</sequence>
<keyword evidence="2" id="KW-0255">Endonuclease</keyword>
<name>A0ABQ2IIK6_9PSEU</name>
<keyword evidence="3" id="KW-1185">Reference proteome</keyword>
<keyword evidence="2" id="KW-0540">Nuclease</keyword>
<feature type="domain" description="HNH nuclease" evidence="1">
    <location>
        <begin position="21"/>
        <end position="70"/>
    </location>
</feature>
<dbReference type="EMBL" id="BMNC01000011">
    <property type="protein sequence ID" value="GGN13061.1"/>
    <property type="molecule type" value="Genomic_DNA"/>
</dbReference>